<accession>A0A9P1DEH7</accession>
<feature type="non-terminal residue" evidence="1">
    <location>
        <position position="1"/>
    </location>
</feature>
<evidence type="ECO:0000313" key="2">
    <source>
        <dbReference type="EMBL" id="CAL4796077.1"/>
    </source>
</evidence>
<dbReference type="AlphaFoldDB" id="A0A9P1DEH7"/>
<dbReference type="EMBL" id="CAMXCT020004373">
    <property type="protein sequence ID" value="CAL1162140.1"/>
    <property type="molecule type" value="Genomic_DNA"/>
</dbReference>
<dbReference type="EMBL" id="CAMXCT030004373">
    <property type="protein sequence ID" value="CAL4796077.1"/>
    <property type="molecule type" value="Genomic_DNA"/>
</dbReference>
<organism evidence="1">
    <name type="scientific">Cladocopium goreaui</name>
    <dbReference type="NCBI Taxonomy" id="2562237"/>
    <lineage>
        <taxon>Eukaryota</taxon>
        <taxon>Sar</taxon>
        <taxon>Alveolata</taxon>
        <taxon>Dinophyceae</taxon>
        <taxon>Suessiales</taxon>
        <taxon>Symbiodiniaceae</taxon>
        <taxon>Cladocopium</taxon>
    </lineage>
</organism>
<keyword evidence="3" id="KW-1185">Reference proteome</keyword>
<evidence type="ECO:0000313" key="1">
    <source>
        <dbReference type="EMBL" id="CAI4008765.1"/>
    </source>
</evidence>
<protein>
    <submittedName>
        <fullName evidence="1">Uncharacterized protein</fullName>
    </submittedName>
</protein>
<name>A0A9P1DEH7_9DINO</name>
<comment type="caution">
    <text evidence="1">The sequence shown here is derived from an EMBL/GenBank/DDBJ whole genome shotgun (WGS) entry which is preliminary data.</text>
</comment>
<dbReference type="EMBL" id="CAMXCT010004373">
    <property type="protein sequence ID" value="CAI4008765.1"/>
    <property type="molecule type" value="Genomic_DNA"/>
</dbReference>
<reference evidence="2 3" key="2">
    <citation type="submission" date="2024-05" db="EMBL/GenBank/DDBJ databases">
        <authorList>
            <person name="Chen Y."/>
            <person name="Shah S."/>
            <person name="Dougan E. K."/>
            <person name="Thang M."/>
            <person name="Chan C."/>
        </authorList>
    </citation>
    <scope>NUCLEOTIDE SEQUENCE [LARGE SCALE GENOMIC DNA]</scope>
</reference>
<dbReference type="Proteomes" id="UP001152797">
    <property type="component" value="Unassembled WGS sequence"/>
</dbReference>
<reference evidence="1" key="1">
    <citation type="submission" date="2022-10" db="EMBL/GenBank/DDBJ databases">
        <authorList>
            <person name="Chen Y."/>
            <person name="Dougan E. K."/>
            <person name="Chan C."/>
            <person name="Rhodes N."/>
            <person name="Thang M."/>
        </authorList>
    </citation>
    <scope>NUCLEOTIDE SEQUENCE</scope>
</reference>
<sequence>RGAMVPRHGAGWLPRCAEQVAPGCIPLPQLPSAAAETTAAACALRASAMA</sequence>
<proteinExistence type="predicted"/>
<feature type="non-terminal residue" evidence="1">
    <location>
        <position position="50"/>
    </location>
</feature>
<gene>
    <name evidence="1" type="ORF">C1SCF055_LOCUS34171</name>
</gene>
<evidence type="ECO:0000313" key="3">
    <source>
        <dbReference type="Proteomes" id="UP001152797"/>
    </source>
</evidence>